<evidence type="ECO:0000259" key="3">
    <source>
        <dbReference type="Pfam" id="PF01882"/>
    </source>
</evidence>
<dbReference type="InterPro" id="IPR002881">
    <property type="entry name" value="DUF58"/>
</dbReference>
<keyword evidence="2" id="KW-1133">Transmembrane helix</keyword>
<evidence type="ECO:0000313" key="4">
    <source>
        <dbReference type="EMBL" id="GMA28535.1"/>
    </source>
</evidence>
<gene>
    <name evidence="4" type="ORF">GCM10025874_17880</name>
</gene>
<dbReference type="PANTHER" id="PTHR34351">
    <property type="entry name" value="SLR1927 PROTEIN-RELATED"/>
    <property type="match status" value="1"/>
</dbReference>
<feature type="transmembrane region" description="Helical" evidence="2">
    <location>
        <begin position="91"/>
        <end position="110"/>
    </location>
</feature>
<feature type="region of interest" description="Disordered" evidence="1">
    <location>
        <begin position="1"/>
        <end position="21"/>
    </location>
</feature>
<protein>
    <recommendedName>
        <fullName evidence="3">DUF58 domain-containing protein</fullName>
    </recommendedName>
</protein>
<feature type="domain" description="DUF58" evidence="3">
    <location>
        <begin position="253"/>
        <end position="330"/>
    </location>
</feature>
<feature type="transmembrane region" description="Helical" evidence="2">
    <location>
        <begin position="65"/>
        <end position="85"/>
    </location>
</feature>
<sequence length="457" mass="48844">MNGDTDSRTHRTATSTRTHTRAATVTRYTTSRSGVVGSGVAWSRRAARRSARVARRTGRFLRETVMPAGWLLAALLVAGVVLGATLGWVEAWAVAVVAALLLLASAPFLVGGHDYGVSLHLERDRVVAGTDVGGWIDIVNRARRVALPGIVDVPVGEGLVEAHVPLLRAGGQHREPLAIAARRRGVITVGPLTIGRGDPVGFLRREITWPEEHQIFVHPVTVPVPSTSQGLIRDLEGQPTSDIVDADLSFHAIRDYAAGDSQRHIHWKSTAKTGQLMVRQYEESRRSRIAVLLGLRHDDEHASEDEFEMAVSAAASLAAQGVRDGRDVLVSMSAEISEYEKDSVKAIRTLPTISAKGLLDAMSGVQGSSTAMALGDVAKLTVQTYPELSIALVVTGSLLPLPRLRAIAVAFPPDVAVVAVRCEPGAEPTLRTTPELSVLTVGALHDLTRMLARGAGR</sequence>
<dbReference type="RefSeq" id="WP_284231862.1">
    <property type="nucleotide sequence ID" value="NZ_BSUL01000001.1"/>
</dbReference>
<dbReference type="Proteomes" id="UP001157160">
    <property type="component" value="Unassembled WGS sequence"/>
</dbReference>
<accession>A0AA37UKU2</accession>
<keyword evidence="2" id="KW-0472">Membrane</keyword>
<name>A0AA37UKU2_9MICO</name>
<dbReference type="AlphaFoldDB" id="A0AA37UKU2"/>
<keyword evidence="5" id="KW-1185">Reference proteome</keyword>
<organism evidence="4 5">
    <name type="scientific">Arenivirga flava</name>
    <dbReference type="NCBI Taxonomy" id="1930060"/>
    <lineage>
        <taxon>Bacteria</taxon>
        <taxon>Bacillati</taxon>
        <taxon>Actinomycetota</taxon>
        <taxon>Actinomycetes</taxon>
        <taxon>Micrococcales</taxon>
        <taxon>Microbacteriaceae</taxon>
        <taxon>Arenivirga</taxon>
    </lineage>
</organism>
<keyword evidence="2" id="KW-0812">Transmembrane</keyword>
<reference evidence="4 5" key="1">
    <citation type="journal article" date="2014" name="Int. J. Syst. Evol. Microbiol.">
        <title>Complete genome sequence of Corynebacterium casei LMG S-19264T (=DSM 44701T), isolated from a smear-ripened cheese.</title>
        <authorList>
            <consortium name="US DOE Joint Genome Institute (JGI-PGF)"/>
            <person name="Walter F."/>
            <person name="Albersmeier A."/>
            <person name="Kalinowski J."/>
            <person name="Ruckert C."/>
        </authorList>
    </citation>
    <scope>NUCLEOTIDE SEQUENCE [LARGE SCALE GENOMIC DNA]</scope>
    <source>
        <strain evidence="4 5">NBRC 112289</strain>
    </source>
</reference>
<evidence type="ECO:0000256" key="1">
    <source>
        <dbReference type="SAM" id="MobiDB-lite"/>
    </source>
</evidence>
<feature type="compositionally biased region" description="Low complexity" evidence="1">
    <location>
        <begin position="12"/>
        <end position="21"/>
    </location>
</feature>
<dbReference type="PANTHER" id="PTHR34351:SF1">
    <property type="entry name" value="SLR1927 PROTEIN"/>
    <property type="match status" value="1"/>
</dbReference>
<evidence type="ECO:0000313" key="5">
    <source>
        <dbReference type="Proteomes" id="UP001157160"/>
    </source>
</evidence>
<dbReference type="Pfam" id="PF01882">
    <property type="entry name" value="DUF58"/>
    <property type="match status" value="1"/>
</dbReference>
<dbReference type="EMBL" id="BSUL01000001">
    <property type="protein sequence ID" value="GMA28535.1"/>
    <property type="molecule type" value="Genomic_DNA"/>
</dbReference>
<comment type="caution">
    <text evidence="4">The sequence shown here is derived from an EMBL/GenBank/DDBJ whole genome shotgun (WGS) entry which is preliminary data.</text>
</comment>
<proteinExistence type="predicted"/>
<evidence type="ECO:0000256" key="2">
    <source>
        <dbReference type="SAM" id="Phobius"/>
    </source>
</evidence>